<evidence type="ECO:0000256" key="5">
    <source>
        <dbReference type="ARBA" id="ARBA00022692"/>
    </source>
</evidence>
<dbReference type="PROSITE" id="PS50893">
    <property type="entry name" value="ABC_TRANSPORTER_2"/>
    <property type="match status" value="1"/>
</dbReference>
<dbReference type="EMBL" id="GL732534">
    <property type="protein sequence ID" value="EFX84701.1"/>
    <property type="molecule type" value="Genomic_DNA"/>
</dbReference>
<dbReference type="Pfam" id="PF00005">
    <property type="entry name" value="ABC_tran"/>
    <property type="match status" value="1"/>
</dbReference>
<feature type="domain" description="ABC transporter" evidence="12">
    <location>
        <begin position="71"/>
        <end position="314"/>
    </location>
</feature>
<dbReference type="Pfam" id="PF19055">
    <property type="entry name" value="ABC2_membrane_7"/>
    <property type="match status" value="1"/>
</dbReference>
<protein>
    <recommendedName>
        <fullName evidence="10">Protein white</fullName>
    </recommendedName>
</protein>
<comment type="similarity">
    <text evidence="2">Belongs to the ABC transporter superfamily. ABCG family. Eye pigment precursor importer (TC 3.A.1.204) subfamily.</text>
</comment>
<evidence type="ECO:0000256" key="11">
    <source>
        <dbReference type="SAM" id="Phobius"/>
    </source>
</evidence>
<keyword evidence="3" id="KW-0813">Transport</keyword>
<dbReference type="KEGG" id="dpx:DAPPUDRAFT_347409"/>
<dbReference type="GO" id="GO:0042626">
    <property type="term" value="F:ATPase-coupled transmembrane transporter activity"/>
    <property type="evidence" value="ECO:0000318"/>
    <property type="project" value="GO_Central"/>
</dbReference>
<evidence type="ECO:0000259" key="12">
    <source>
        <dbReference type="PROSITE" id="PS50893"/>
    </source>
</evidence>
<dbReference type="InterPro" id="IPR027417">
    <property type="entry name" value="P-loop_NTPase"/>
</dbReference>
<evidence type="ECO:0000256" key="8">
    <source>
        <dbReference type="ARBA" id="ARBA00022989"/>
    </source>
</evidence>
<evidence type="ECO:0000313" key="13">
    <source>
        <dbReference type="EMBL" id="EFX84701.1"/>
    </source>
</evidence>
<evidence type="ECO:0000256" key="6">
    <source>
        <dbReference type="ARBA" id="ARBA00022741"/>
    </source>
</evidence>
<keyword evidence="8 11" id="KW-1133">Transmembrane helix</keyword>
<dbReference type="InterPro" id="IPR003593">
    <property type="entry name" value="AAA+_ATPase"/>
</dbReference>
<dbReference type="PANTHER" id="PTHR48041">
    <property type="entry name" value="ABC TRANSPORTER G FAMILY MEMBER 28"/>
    <property type="match status" value="1"/>
</dbReference>
<feature type="transmembrane region" description="Helical" evidence="11">
    <location>
        <begin position="409"/>
        <end position="428"/>
    </location>
</feature>
<dbReference type="FunFam" id="3.40.50.300:FF:001225">
    <property type="entry name" value="ATP-binding cassette sub-family G member"/>
    <property type="match status" value="1"/>
</dbReference>
<dbReference type="Gene3D" id="3.40.50.300">
    <property type="entry name" value="P-loop containing nucleotide triphosphate hydrolases"/>
    <property type="match status" value="1"/>
</dbReference>
<dbReference type="InterPro" id="IPR050352">
    <property type="entry name" value="ABCG_transporters"/>
</dbReference>
<dbReference type="OrthoDB" id="66620at2759"/>
<keyword evidence="4" id="KW-0608">Pigment</keyword>
<dbReference type="AlphaFoldDB" id="E9G761"/>
<evidence type="ECO:0000256" key="3">
    <source>
        <dbReference type="ARBA" id="ARBA00022448"/>
    </source>
</evidence>
<evidence type="ECO:0000256" key="2">
    <source>
        <dbReference type="ARBA" id="ARBA00005814"/>
    </source>
</evidence>
<comment type="subcellular location">
    <subcellularLocation>
        <location evidence="1">Membrane</location>
        <topology evidence="1">Multi-pass membrane protein</topology>
    </subcellularLocation>
</comment>
<dbReference type="PROSITE" id="PS00211">
    <property type="entry name" value="ABC_TRANSPORTER_1"/>
    <property type="match status" value="1"/>
</dbReference>
<proteinExistence type="inferred from homology"/>
<evidence type="ECO:0000256" key="1">
    <source>
        <dbReference type="ARBA" id="ARBA00004141"/>
    </source>
</evidence>
<dbReference type="GO" id="GO:0055085">
    <property type="term" value="P:transmembrane transport"/>
    <property type="evidence" value="ECO:0000318"/>
    <property type="project" value="GO_Central"/>
</dbReference>
<dbReference type="GO" id="GO:0005886">
    <property type="term" value="C:plasma membrane"/>
    <property type="evidence" value="ECO:0000318"/>
    <property type="project" value="GO_Central"/>
</dbReference>
<keyword evidence="6" id="KW-0547">Nucleotide-binding</keyword>
<dbReference type="FunCoup" id="E9G761">
    <property type="interactions" value="2"/>
</dbReference>
<keyword evidence="7" id="KW-0067">ATP-binding</keyword>
<keyword evidence="5 11" id="KW-0812">Transmembrane</keyword>
<feature type="transmembrane region" description="Helical" evidence="11">
    <location>
        <begin position="521"/>
        <end position="542"/>
    </location>
</feature>
<dbReference type="CDD" id="cd03213">
    <property type="entry name" value="ABCG_EPDR"/>
    <property type="match status" value="1"/>
</dbReference>
<feature type="transmembrane region" description="Helical" evidence="11">
    <location>
        <begin position="494"/>
        <end position="515"/>
    </location>
</feature>
<dbReference type="InterPro" id="IPR003439">
    <property type="entry name" value="ABC_transporter-like_ATP-bd"/>
</dbReference>
<evidence type="ECO:0000256" key="9">
    <source>
        <dbReference type="ARBA" id="ARBA00023136"/>
    </source>
</evidence>
<evidence type="ECO:0000313" key="14">
    <source>
        <dbReference type="Proteomes" id="UP000000305"/>
    </source>
</evidence>
<keyword evidence="9 11" id="KW-0472">Membrane</keyword>
<keyword evidence="14" id="KW-1185">Reference proteome</keyword>
<sequence length="699" mass="78183">MPKNYSVTTDEKEFKIPHVNLAYDHGMDSRKSFGENSQQATVELTPQDPRGYLTSQPVTYTWENIEAEVNVAEGSCGKKTTTRKRILDHVTGAVQPGEFLAIMGASGAGKTTLLNCLTFRNTGKLKITGTRYLNGKPVNTDKLARISGYVQQDDLFIGTLKVGEVLRFQALLRMDKHFTYKERMQRVEEVIVELGLTKCRDTLIGNPEKGIKGISGGEKKRLAFACEVLTNPSLMFCDEPTSGLDSFMAQNIVQALKSLASAGKTVICTIHQPSSEVFAMFDRILLMAEGKTAFLGPIDDCLRFFSTQGMPCPSNYNPADFYIFSLATVPGRETESRQKIKYVCDAYESSMAAKHVKAVVHREHHETNRRDKAQDSEKIKKSPYKANFFQQFSAVLWRSFVSIIRDPDILMIKGASSTFIALLIAVIYQGQTLDASSSFNIQGVLFVLLTNATFENVFTVIQTFSFELPIFLREHFNGMYRTDVYFLSKTFAELAVYIVFPFIGFAIPYYIIGLNPAVERFFIGAGIIILVTNVATSFGYFVSCIASTPQVALAISAPMVIPVLLFGGFFLQNGSVPNYLNWISYLSWFMYGNEALSINQWYGVEFNNTDCQYVGYNITRFTDFLPENADGPIANFIEVLTGIYAAYEKNVACSGNDILENYNFNPGYFYRDIACLGGLIILFRICALLALLGKTYRKK</sequence>
<dbReference type="GO" id="GO:0030659">
    <property type="term" value="C:cytoplasmic vesicle membrane"/>
    <property type="evidence" value="ECO:0000318"/>
    <property type="project" value="GO_Central"/>
</dbReference>
<gene>
    <name evidence="13" type="ORF">DAPPUDRAFT_347409</name>
</gene>
<dbReference type="PANTHER" id="PTHR48041:SF129">
    <property type="entry name" value="PROTEIN WHITE"/>
    <property type="match status" value="1"/>
</dbReference>
<dbReference type="SMART" id="SM00382">
    <property type="entry name" value="AAA"/>
    <property type="match status" value="1"/>
</dbReference>
<feature type="transmembrane region" description="Helical" evidence="11">
    <location>
        <begin position="668"/>
        <end position="692"/>
    </location>
</feature>
<dbReference type="InterPro" id="IPR017871">
    <property type="entry name" value="ABC_transporter-like_CS"/>
</dbReference>
<dbReference type="Pfam" id="PF01061">
    <property type="entry name" value="ABC2_membrane"/>
    <property type="match status" value="1"/>
</dbReference>
<evidence type="ECO:0000256" key="7">
    <source>
        <dbReference type="ARBA" id="ARBA00022840"/>
    </source>
</evidence>
<dbReference type="GO" id="GO:0016887">
    <property type="term" value="F:ATP hydrolysis activity"/>
    <property type="evidence" value="ECO:0007669"/>
    <property type="project" value="InterPro"/>
</dbReference>
<dbReference type="Proteomes" id="UP000000305">
    <property type="component" value="Unassembled WGS sequence"/>
</dbReference>
<dbReference type="GO" id="GO:0140359">
    <property type="term" value="F:ABC-type transporter activity"/>
    <property type="evidence" value="ECO:0007669"/>
    <property type="project" value="InterPro"/>
</dbReference>
<organism evidence="13 14">
    <name type="scientific">Daphnia pulex</name>
    <name type="common">Water flea</name>
    <dbReference type="NCBI Taxonomy" id="6669"/>
    <lineage>
        <taxon>Eukaryota</taxon>
        <taxon>Metazoa</taxon>
        <taxon>Ecdysozoa</taxon>
        <taxon>Arthropoda</taxon>
        <taxon>Crustacea</taxon>
        <taxon>Branchiopoda</taxon>
        <taxon>Diplostraca</taxon>
        <taxon>Cladocera</taxon>
        <taxon>Anomopoda</taxon>
        <taxon>Daphniidae</taxon>
        <taxon>Daphnia</taxon>
    </lineage>
</organism>
<name>E9G761_DAPPU</name>
<evidence type="ECO:0000256" key="4">
    <source>
        <dbReference type="ARBA" id="ARBA00022474"/>
    </source>
</evidence>
<dbReference type="GO" id="GO:0031409">
    <property type="term" value="F:pigment binding"/>
    <property type="evidence" value="ECO:0007669"/>
    <property type="project" value="UniProtKB-KW"/>
</dbReference>
<dbReference type="InterPro" id="IPR013525">
    <property type="entry name" value="ABC2_TM"/>
</dbReference>
<accession>E9G761</accession>
<dbReference type="InterPro" id="IPR043926">
    <property type="entry name" value="ABCG_dom"/>
</dbReference>
<feature type="transmembrane region" description="Helical" evidence="11">
    <location>
        <begin position="551"/>
        <end position="571"/>
    </location>
</feature>
<dbReference type="GO" id="GO:0005524">
    <property type="term" value="F:ATP binding"/>
    <property type="evidence" value="ECO:0007669"/>
    <property type="project" value="UniProtKB-KW"/>
</dbReference>
<evidence type="ECO:0000256" key="10">
    <source>
        <dbReference type="ARBA" id="ARBA00039188"/>
    </source>
</evidence>
<dbReference type="SUPFAM" id="SSF52540">
    <property type="entry name" value="P-loop containing nucleoside triphosphate hydrolases"/>
    <property type="match status" value="1"/>
</dbReference>
<reference evidence="13 14" key="1">
    <citation type="journal article" date="2011" name="Science">
        <title>The ecoresponsive genome of Daphnia pulex.</title>
        <authorList>
            <person name="Colbourne J.K."/>
            <person name="Pfrender M.E."/>
            <person name="Gilbert D."/>
            <person name="Thomas W.K."/>
            <person name="Tucker A."/>
            <person name="Oakley T.H."/>
            <person name="Tokishita S."/>
            <person name="Aerts A."/>
            <person name="Arnold G.J."/>
            <person name="Basu M.K."/>
            <person name="Bauer D.J."/>
            <person name="Caceres C.E."/>
            <person name="Carmel L."/>
            <person name="Casola C."/>
            <person name="Choi J.H."/>
            <person name="Detter J.C."/>
            <person name="Dong Q."/>
            <person name="Dusheyko S."/>
            <person name="Eads B.D."/>
            <person name="Frohlich T."/>
            <person name="Geiler-Samerotte K.A."/>
            <person name="Gerlach D."/>
            <person name="Hatcher P."/>
            <person name="Jogdeo S."/>
            <person name="Krijgsveld J."/>
            <person name="Kriventseva E.V."/>
            <person name="Kultz D."/>
            <person name="Laforsch C."/>
            <person name="Lindquist E."/>
            <person name="Lopez J."/>
            <person name="Manak J.R."/>
            <person name="Muller J."/>
            <person name="Pangilinan J."/>
            <person name="Patwardhan R.P."/>
            <person name="Pitluck S."/>
            <person name="Pritham E.J."/>
            <person name="Rechtsteiner A."/>
            <person name="Rho M."/>
            <person name="Rogozin I.B."/>
            <person name="Sakarya O."/>
            <person name="Salamov A."/>
            <person name="Schaack S."/>
            <person name="Shapiro H."/>
            <person name="Shiga Y."/>
            <person name="Skalitzky C."/>
            <person name="Smith Z."/>
            <person name="Souvorov A."/>
            <person name="Sung W."/>
            <person name="Tang Z."/>
            <person name="Tsuchiya D."/>
            <person name="Tu H."/>
            <person name="Vos H."/>
            <person name="Wang M."/>
            <person name="Wolf Y.I."/>
            <person name="Yamagata H."/>
            <person name="Yamada T."/>
            <person name="Ye Y."/>
            <person name="Shaw J.R."/>
            <person name="Andrews J."/>
            <person name="Crease T.J."/>
            <person name="Tang H."/>
            <person name="Lucas S.M."/>
            <person name="Robertson H.M."/>
            <person name="Bork P."/>
            <person name="Koonin E.V."/>
            <person name="Zdobnov E.M."/>
            <person name="Grigoriev I.V."/>
            <person name="Lynch M."/>
            <person name="Boore J.L."/>
        </authorList>
    </citation>
    <scope>NUCLEOTIDE SEQUENCE [LARGE SCALE GENOMIC DNA]</scope>
</reference>
<dbReference type="InParanoid" id="E9G761"/>
<dbReference type="HOGENOM" id="CLU_000604_57_6_1"/>
<dbReference type="eggNOG" id="KOG0061">
    <property type="taxonomic scope" value="Eukaryota"/>
</dbReference>